<proteinExistence type="predicted"/>
<evidence type="ECO:0000313" key="3">
    <source>
        <dbReference type="Proteomes" id="UP001237642"/>
    </source>
</evidence>
<keyword evidence="1" id="KW-0175">Coiled coil</keyword>
<sequence length="283" mass="33527">MKPLAHDLIRHDTETILSTSLHEEAKIISTEAGRVTYEERSTEFKILQIRAKLYERLRNLEAKITQKIQTLKLKQKQLDLGQSQRSGKFWREHYIPEYDLVTIEDLEEYLYETYEYFDNQIAKLHKGMHHGSVNLVKERQLFKQIKQTREEAEETRADADPVEDCCRHIRDDVCLDTKKALKDHIKVISREIEKKRNWTYGRIGSDEVAVEKEITILEGKLENIKQMKVEEQRMIRNSTYGRIDSDKAATRKEITILKNKLKYFKQMVEASTPQLKTQEIDSW</sequence>
<dbReference type="Proteomes" id="UP001237642">
    <property type="component" value="Unassembled WGS sequence"/>
</dbReference>
<reference evidence="2" key="1">
    <citation type="submission" date="2023-02" db="EMBL/GenBank/DDBJ databases">
        <title>Genome of toxic invasive species Heracleum sosnowskyi carries increased number of genes despite the absence of recent whole-genome duplications.</title>
        <authorList>
            <person name="Schelkunov M."/>
            <person name="Shtratnikova V."/>
            <person name="Makarenko M."/>
            <person name="Klepikova A."/>
            <person name="Omelchenko D."/>
            <person name="Novikova G."/>
            <person name="Obukhova E."/>
            <person name="Bogdanov V."/>
            <person name="Penin A."/>
            <person name="Logacheva M."/>
        </authorList>
    </citation>
    <scope>NUCLEOTIDE SEQUENCE</scope>
    <source>
        <strain evidence="2">Hsosn_3</strain>
        <tissue evidence="2">Leaf</tissue>
    </source>
</reference>
<evidence type="ECO:0000256" key="1">
    <source>
        <dbReference type="SAM" id="Coils"/>
    </source>
</evidence>
<dbReference type="EMBL" id="JAUIZM010000009">
    <property type="protein sequence ID" value="KAK1364266.1"/>
    <property type="molecule type" value="Genomic_DNA"/>
</dbReference>
<dbReference type="AlphaFoldDB" id="A0AAD8HC30"/>
<evidence type="ECO:0000313" key="2">
    <source>
        <dbReference type="EMBL" id="KAK1364266.1"/>
    </source>
</evidence>
<organism evidence="2 3">
    <name type="scientific">Heracleum sosnowskyi</name>
    <dbReference type="NCBI Taxonomy" id="360622"/>
    <lineage>
        <taxon>Eukaryota</taxon>
        <taxon>Viridiplantae</taxon>
        <taxon>Streptophyta</taxon>
        <taxon>Embryophyta</taxon>
        <taxon>Tracheophyta</taxon>
        <taxon>Spermatophyta</taxon>
        <taxon>Magnoliopsida</taxon>
        <taxon>eudicotyledons</taxon>
        <taxon>Gunneridae</taxon>
        <taxon>Pentapetalae</taxon>
        <taxon>asterids</taxon>
        <taxon>campanulids</taxon>
        <taxon>Apiales</taxon>
        <taxon>Apiaceae</taxon>
        <taxon>Apioideae</taxon>
        <taxon>apioid superclade</taxon>
        <taxon>Tordylieae</taxon>
        <taxon>Tordyliinae</taxon>
        <taxon>Heracleum</taxon>
    </lineage>
</organism>
<protein>
    <submittedName>
        <fullName evidence="2">Uncharacterized protein</fullName>
    </submittedName>
</protein>
<name>A0AAD8HC30_9APIA</name>
<feature type="coiled-coil region" evidence="1">
    <location>
        <begin position="50"/>
        <end position="77"/>
    </location>
</feature>
<accession>A0AAD8HC30</accession>
<comment type="caution">
    <text evidence="2">The sequence shown here is derived from an EMBL/GenBank/DDBJ whole genome shotgun (WGS) entry which is preliminary data.</text>
</comment>
<keyword evidence="3" id="KW-1185">Reference proteome</keyword>
<gene>
    <name evidence="2" type="ORF">POM88_039827</name>
</gene>
<reference evidence="2" key="2">
    <citation type="submission" date="2023-05" db="EMBL/GenBank/DDBJ databases">
        <authorList>
            <person name="Schelkunov M.I."/>
        </authorList>
    </citation>
    <scope>NUCLEOTIDE SEQUENCE</scope>
    <source>
        <strain evidence="2">Hsosn_3</strain>
        <tissue evidence="2">Leaf</tissue>
    </source>
</reference>